<dbReference type="AlphaFoldDB" id="A0A3S7WY36"/>
<dbReference type="VEuPathDB" id="TriTrypDB:LDHU3_23.2570"/>
<dbReference type="VEuPathDB" id="TriTrypDB:LdBPK_231960.1"/>
<sequence length="339" mass="37965">MWALTCRPIQNAEALQLMERYKAHNALQSNQWLLPRHLACFAVRPLYPAQLVLPTSSVIQLPLSAVPFSSLPLSRKRKVLGMCPPPCTPPGSCSLLECSGAAMRWRPASLSECFDAAFVCSDSPSSHQHLLCATDCAGSVTVAEEVTVFNAQETNNPFLVDAELAHRNFLTKETYQHSIGSSLTTIAAQFRYTSFDWVEATAAAAAGLRVRSSAEPHLVNCVDTLRVVHISQLPYTHQQELVAKIPRMTLIKSMTISYIFYHKRWRHHKSMELMRLLLHRNVPCCGTPQAQALQPLLWIAVDLHMEFRGPVTECARHSRKQFYNSQQLEVDTCAVPSRS</sequence>
<name>A0A3S7WY36_LEIDO</name>
<dbReference type="VEuPathDB" id="TriTrypDB:LdCL_230026800"/>
<keyword evidence="2" id="KW-1185">Reference proteome</keyword>
<accession>A0A3S7WY36</accession>
<reference evidence="1 2" key="1">
    <citation type="journal article" date="2018" name="Sci. Rep.">
        <title>A complete Leishmania donovani reference genome identifies novel genetic variations associated with virulence.</title>
        <authorList>
            <person name="Lypaczewski P."/>
            <person name="Hoshizaki J."/>
            <person name="Zhang W.-W."/>
            <person name="McCall L.-I."/>
            <person name="Torcivia-Rodriguez J."/>
            <person name="Simonyan V."/>
            <person name="Kaur A."/>
            <person name="Dewar K."/>
            <person name="Matlashewski G."/>
        </authorList>
    </citation>
    <scope>NUCLEOTIDE SEQUENCE [LARGE SCALE GENOMIC DNA]</scope>
    <source>
        <strain evidence="1 2">LdCL</strain>
    </source>
</reference>
<evidence type="ECO:0000313" key="1">
    <source>
        <dbReference type="EMBL" id="AYU79080.1"/>
    </source>
</evidence>
<organism evidence="1 2">
    <name type="scientific">Leishmania donovani</name>
    <dbReference type="NCBI Taxonomy" id="5661"/>
    <lineage>
        <taxon>Eukaryota</taxon>
        <taxon>Discoba</taxon>
        <taxon>Euglenozoa</taxon>
        <taxon>Kinetoplastea</taxon>
        <taxon>Metakinetoplastina</taxon>
        <taxon>Trypanosomatida</taxon>
        <taxon>Trypanosomatidae</taxon>
        <taxon>Leishmaniinae</taxon>
        <taxon>Leishmania</taxon>
    </lineage>
</organism>
<dbReference type="EMBL" id="CP029522">
    <property type="protein sequence ID" value="AYU79080.1"/>
    <property type="molecule type" value="Genomic_DNA"/>
</dbReference>
<gene>
    <name evidence="1" type="ORF">LdCL_230026800</name>
</gene>
<dbReference type="OrthoDB" id="271049at2759"/>
<dbReference type="Proteomes" id="UP000274082">
    <property type="component" value="Chromosome 23"/>
</dbReference>
<evidence type="ECO:0000313" key="2">
    <source>
        <dbReference type="Proteomes" id="UP000274082"/>
    </source>
</evidence>
<proteinExistence type="predicted"/>
<protein>
    <submittedName>
        <fullName evidence="1">Uncharacterized protein</fullName>
    </submittedName>
</protein>